<evidence type="ECO:0000256" key="2">
    <source>
        <dbReference type="ARBA" id="ARBA00010617"/>
    </source>
</evidence>
<organism evidence="9 10">
    <name type="scientific">Cladobotryum mycophilum</name>
    <dbReference type="NCBI Taxonomy" id="491253"/>
    <lineage>
        <taxon>Eukaryota</taxon>
        <taxon>Fungi</taxon>
        <taxon>Dikarya</taxon>
        <taxon>Ascomycota</taxon>
        <taxon>Pezizomycotina</taxon>
        <taxon>Sordariomycetes</taxon>
        <taxon>Hypocreomycetidae</taxon>
        <taxon>Hypocreales</taxon>
        <taxon>Hypocreaceae</taxon>
        <taxon>Cladobotryum</taxon>
    </lineage>
</organism>
<dbReference type="PANTHER" id="PTHR24305">
    <property type="entry name" value="CYTOCHROME P450"/>
    <property type="match status" value="1"/>
</dbReference>
<keyword evidence="7 8" id="KW-0503">Monooxygenase</keyword>
<evidence type="ECO:0000256" key="7">
    <source>
        <dbReference type="ARBA" id="ARBA00023033"/>
    </source>
</evidence>
<dbReference type="SUPFAM" id="SSF48264">
    <property type="entry name" value="Cytochrome P450"/>
    <property type="match status" value="1"/>
</dbReference>
<comment type="cofactor">
    <cofactor evidence="1">
        <name>heme</name>
        <dbReference type="ChEBI" id="CHEBI:30413"/>
    </cofactor>
</comment>
<dbReference type="PRINTS" id="PR00463">
    <property type="entry name" value="EP450I"/>
</dbReference>
<accession>A0ABR0SGY2</accession>
<dbReference type="PROSITE" id="PS00086">
    <property type="entry name" value="CYTOCHROME_P450"/>
    <property type="match status" value="1"/>
</dbReference>
<evidence type="ECO:0000313" key="10">
    <source>
        <dbReference type="Proteomes" id="UP001338125"/>
    </source>
</evidence>
<evidence type="ECO:0000256" key="3">
    <source>
        <dbReference type="ARBA" id="ARBA00022617"/>
    </source>
</evidence>
<dbReference type="Pfam" id="PF00067">
    <property type="entry name" value="p450"/>
    <property type="match status" value="1"/>
</dbReference>
<keyword evidence="3 8" id="KW-0349">Heme</keyword>
<dbReference type="InterPro" id="IPR050121">
    <property type="entry name" value="Cytochrome_P450_monoxygenase"/>
</dbReference>
<evidence type="ECO:0000256" key="6">
    <source>
        <dbReference type="ARBA" id="ARBA00023004"/>
    </source>
</evidence>
<dbReference type="PANTHER" id="PTHR24305:SF157">
    <property type="entry name" value="N-ACETYLTRYPTOPHAN 6-HYDROXYLASE IVOC-RELATED"/>
    <property type="match status" value="1"/>
</dbReference>
<keyword evidence="4 8" id="KW-0479">Metal-binding</keyword>
<dbReference type="InterPro" id="IPR002401">
    <property type="entry name" value="Cyt_P450_E_grp-I"/>
</dbReference>
<comment type="similarity">
    <text evidence="2 8">Belongs to the cytochrome P450 family.</text>
</comment>
<evidence type="ECO:0000256" key="5">
    <source>
        <dbReference type="ARBA" id="ARBA00023002"/>
    </source>
</evidence>
<gene>
    <name evidence="9" type="ORF">PT974_09720</name>
</gene>
<dbReference type="GO" id="GO:0004497">
    <property type="term" value="F:monooxygenase activity"/>
    <property type="evidence" value="ECO:0007669"/>
    <property type="project" value="UniProtKB-KW"/>
</dbReference>
<dbReference type="InterPro" id="IPR001128">
    <property type="entry name" value="Cyt_P450"/>
</dbReference>
<dbReference type="Proteomes" id="UP001338125">
    <property type="component" value="Unassembled WGS sequence"/>
</dbReference>
<dbReference type="InterPro" id="IPR036396">
    <property type="entry name" value="Cyt_P450_sf"/>
</dbReference>
<keyword evidence="10" id="KW-1185">Reference proteome</keyword>
<keyword evidence="6 8" id="KW-0408">Iron</keyword>
<proteinExistence type="inferred from homology"/>
<dbReference type="CDD" id="cd11062">
    <property type="entry name" value="CYP58-like"/>
    <property type="match status" value="1"/>
</dbReference>
<sequence length="497" mass="56315">MAVLFLVQACGSALLAYAVGLVVYRLFFSPLSSIPGPKLAAATYAFEYYYDIVGKGRYTWKIHELHQQYGPIVRINPDEVHFNDSTFYDEIYAREPKKRNKIRFGANNGNTLFEILDHDVHRRRRAAMNPSFSKRTVQNSEQLVRESIDELMERLDGLIGKEPVSLHYVFTGLNLDVISGYCYGKKIGCLKNKNFGKDFFEFFHSTPQLHPLAHMIPWLFDILFMLPPSIPSMFMPEMKLYQNFLESVRTEVMRILPSTSTEKTEATKTTNVIQALVHSNLKSEEITPERLVEEASFLLAAGGESTTSALALGAYYVLKSPQILARLREELRTVLSPNGDVPPVPELERLPYLTGVVQESVRLSFGVPGRLPRIAPYEGLKYGKYIIPSGTVVSQSLYLLHTDPAVFPKPLEFEPERWATKIPSQKFSPFSRGARMCIGMNLAYAELYLAFAHVFSRFNFELHDTVEEDVIIKHDFFVGMADVDSKGIWAKVTGKAI</sequence>
<evidence type="ECO:0000256" key="8">
    <source>
        <dbReference type="RuleBase" id="RU000461"/>
    </source>
</evidence>
<dbReference type="EMBL" id="JAVFKD010000014">
    <property type="protein sequence ID" value="KAK5991438.1"/>
    <property type="molecule type" value="Genomic_DNA"/>
</dbReference>
<keyword evidence="5 8" id="KW-0560">Oxidoreductase</keyword>
<dbReference type="InterPro" id="IPR017972">
    <property type="entry name" value="Cyt_P450_CS"/>
</dbReference>
<name>A0ABR0SGY2_9HYPO</name>
<evidence type="ECO:0000256" key="1">
    <source>
        <dbReference type="ARBA" id="ARBA00001971"/>
    </source>
</evidence>
<dbReference type="Gene3D" id="1.10.630.10">
    <property type="entry name" value="Cytochrome P450"/>
    <property type="match status" value="1"/>
</dbReference>
<comment type="caution">
    <text evidence="9">The sequence shown here is derived from an EMBL/GenBank/DDBJ whole genome shotgun (WGS) entry which is preliminary data.</text>
</comment>
<protein>
    <submittedName>
        <fullName evidence="9">Cytochrome P450 monooxygenase sdnE</fullName>
    </submittedName>
</protein>
<dbReference type="PRINTS" id="PR00385">
    <property type="entry name" value="P450"/>
</dbReference>
<evidence type="ECO:0000313" key="9">
    <source>
        <dbReference type="EMBL" id="KAK5991438.1"/>
    </source>
</evidence>
<reference evidence="9 10" key="1">
    <citation type="submission" date="2024-01" db="EMBL/GenBank/DDBJ databases">
        <title>Complete genome of Cladobotryum mycophilum ATHUM6906.</title>
        <authorList>
            <person name="Christinaki A.C."/>
            <person name="Myridakis A.I."/>
            <person name="Kouvelis V.N."/>
        </authorList>
    </citation>
    <scope>NUCLEOTIDE SEQUENCE [LARGE SCALE GENOMIC DNA]</scope>
    <source>
        <strain evidence="9 10">ATHUM6906</strain>
    </source>
</reference>
<evidence type="ECO:0000256" key="4">
    <source>
        <dbReference type="ARBA" id="ARBA00022723"/>
    </source>
</evidence>